<sequence>MLKSQPRTTGPLRALAAALLVLLLTACGTRSEAPQGDCPACPACPGCEPGATGEPGKPATPAYKPLQPARWSDLPAWNDDDLRAALPAFLQSCRALAKRPQWPLWRPACEQAQALSAPSAAAIRKLFEARFQPWLLTNPDGSSDGLVTGYYEPLLRGSRTRGKPYVEAVLGVPPDLLSIDLGAVQPELKNLRLRGRLQGNKVVPYYSRAEITRGEQSNGGRVLLWVDDPVELFFLQIQGSGRVRLPDGSMTRLAFADQNGHPYQSIGKLLVERGEMTLDQASMQGIKQWARANPTRLADLLNANPRYVFFSEQAIRSGDGEGPNGALAVPLTPERSIAVDPRHVPLGAPVFLSTTRPATTTPLRRLMLAQDTGSAIRGVVRADFFWGFGDQAGSEAGRMKQQGKMWVLLPPGAAPE</sequence>
<feature type="signal peptide" evidence="6">
    <location>
        <begin position="1"/>
        <end position="32"/>
    </location>
</feature>
<dbReference type="EMBL" id="JEMY01000050">
    <property type="protein sequence ID" value="EXI85798.1"/>
    <property type="molecule type" value="Genomic_DNA"/>
</dbReference>
<dbReference type="InterPro" id="IPR026044">
    <property type="entry name" value="MltA"/>
</dbReference>
<name>A0A011NSR3_ACCRE</name>
<dbReference type="CDD" id="cd14668">
    <property type="entry name" value="mlta_B"/>
    <property type="match status" value="1"/>
</dbReference>
<proteinExistence type="predicted"/>
<dbReference type="PATRIC" id="fig|1454004.3.peg.3482"/>
<dbReference type="SMART" id="SM00925">
    <property type="entry name" value="MltA"/>
    <property type="match status" value="1"/>
</dbReference>
<dbReference type="InterPro" id="IPR005300">
    <property type="entry name" value="MltA_B"/>
</dbReference>
<evidence type="ECO:0000256" key="3">
    <source>
        <dbReference type="ARBA" id="ARBA00023239"/>
    </source>
</evidence>
<dbReference type="GO" id="GO:0071555">
    <property type="term" value="P:cell wall organization"/>
    <property type="evidence" value="ECO:0007669"/>
    <property type="project" value="UniProtKB-KW"/>
</dbReference>
<evidence type="ECO:0000256" key="2">
    <source>
        <dbReference type="ARBA" id="ARBA00012587"/>
    </source>
</evidence>
<evidence type="ECO:0000256" key="4">
    <source>
        <dbReference type="ARBA" id="ARBA00023316"/>
    </source>
</evidence>
<dbReference type="Gene3D" id="2.40.240.50">
    <property type="entry name" value="Barwin-like endoglucanases"/>
    <property type="match status" value="1"/>
</dbReference>
<keyword evidence="3 8" id="KW-0456">Lyase</keyword>
<dbReference type="CDD" id="cd14485">
    <property type="entry name" value="mltA_like_LT_A"/>
    <property type="match status" value="1"/>
</dbReference>
<comment type="catalytic activity">
    <reaction evidence="1">
        <text>Exolytic cleavage of the (1-&gt;4)-beta-glycosidic linkage between N-acetylmuramic acid (MurNAc) and N-acetylglucosamine (GlcNAc) residues in peptidoglycan, from either the reducing or the non-reducing ends of the peptidoglycan chains, with concomitant formation of a 1,6-anhydrobond in the MurNAc residue.</text>
        <dbReference type="EC" id="4.2.2.n1"/>
    </reaction>
</comment>
<dbReference type="Pfam" id="PF06725">
    <property type="entry name" value="3D"/>
    <property type="match status" value="1"/>
</dbReference>
<feature type="chain" id="PRO_5001461427" description="peptidoglycan lytic exotransglycosylase" evidence="6">
    <location>
        <begin position="33"/>
        <end position="416"/>
    </location>
</feature>
<dbReference type="Pfam" id="PF03562">
    <property type="entry name" value="MltA"/>
    <property type="match status" value="1"/>
</dbReference>
<dbReference type="Gene3D" id="2.40.40.10">
    <property type="entry name" value="RlpA-like domain"/>
    <property type="match status" value="1"/>
</dbReference>
<keyword evidence="9" id="KW-1185">Reference proteome</keyword>
<dbReference type="SUPFAM" id="SSF50685">
    <property type="entry name" value="Barwin-like endoglucanases"/>
    <property type="match status" value="1"/>
</dbReference>
<dbReference type="AlphaFoldDB" id="A0A011NSR3"/>
<reference evidence="8" key="1">
    <citation type="submission" date="2014-02" db="EMBL/GenBank/DDBJ databases">
        <title>Expanding our view of genomic diversity in Candidatus Accumulibacter clades.</title>
        <authorList>
            <person name="Skennerton C.T."/>
            <person name="Barr J.J."/>
            <person name="Slater F.R."/>
            <person name="Bond P.L."/>
            <person name="Tyson G.W."/>
        </authorList>
    </citation>
    <scope>NUCLEOTIDE SEQUENCE [LARGE SCALE GENOMIC DNA]</scope>
</reference>
<feature type="domain" description="Lytic transglycosylase MltA" evidence="7">
    <location>
        <begin position="154"/>
        <end position="311"/>
    </location>
</feature>
<dbReference type="STRING" id="1454004.AW11_03378"/>
<evidence type="ECO:0000313" key="9">
    <source>
        <dbReference type="Proteomes" id="UP000022141"/>
    </source>
</evidence>
<dbReference type="Proteomes" id="UP000022141">
    <property type="component" value="Unassembled WGS sequence"/>
</dbReference>
<dbReference type="InterPro" id="IPR010611">
    <property type="entry name" value="3D_dom"/>
</dbReference>
<keyword evidence="4" id="KW-0961">Cell wall biogenesis/degradation</keyword>
<evidence type="ECO:0000259" key="7">
    <source>
        <dbReference type="SMART" id="SM00925"/>
    </source>
</evidence>
<comment type="caution">
    <text evidence="8">The sequence shown here is derived from an EMBL/GenBank/DDBJ whole genome shotgun (WGS) entry which is preliminary data.</text>
</comment>
<dbReference type="GO" id="GO:0019867">
    <property type="term" value="C:outer membrane"/>
    <property type="evidence" value="ECO:0007669"/>
    <property type="project" value="InterPro"/>
</dbReference>
<dbReference type="GO" id="GO:0004553">
    <property type="term" value="F:hydrolase activity, hydrolyzing O-glycosyl compounds"/>
    <property type="evidence" value="ECO:0007669"/>
    <property type="project" value="InterPro"/>
</dbReference>
<protein>
    <recommendedName>
        <fullName evidence="2">peptidoglycan lytic exotransglycosylase</fullName>
        <ecNumber evidence="2">4.2.2.n1</ecNumber>
    </recommendedName>
    <alternativeName>
        <fullName evidence="5">Murein hydrolase A</fullName>
    </alternativeName>
</protein>
<dbReference type="PROSITE" id="PS51257">
    <property type="entry name" value="PROKAR_LIPOPROTEIN"/>
    <property type="match status" value="1"/>
</dbReference>
<gene>
    <name evidence="8" type="primary">mltA</name>
    <name evidence="8" type="ORF">AW11_03378</name>
</gene>
<dbReference type="PANTHER" id="PTHR30124:SF0">
    <property type="entry name" value="MEMBRANE-BOUND LYTIC MUREIN TRANSGLYCOSYLASE A"/>
    <property type="match status" value="1"/>
</dbReference>
<dbReference type="EC" id="4.2.2.n1" evidence="2"/>
<dbReference type="PANTHER" id="PTHR30124">
    <property type="entry name" value="MEMBRANE-BOUND LYTIC MUREIN TRANSGLYCOSYLASE A"/>
    <property type="match status" value="1"/>
</dbReference>
<evidence type="ECO:0000256" key="1">
    <source>
        <dbReference type="ARBA" id="ARBA00001420"/>
    </source>
</evidence>
<dbReference type="GO" id="GO:0009254">
    <property type="term" value="P:peptidoglycan turnover"/>
    <property type="evidence" value="ECO:0007669"/>
    <property type="project" value="InterPro"/>
</dbReference>
<evidence type="ECO:0000313" key="8">
    <source>
        <dbReference type="EMBL" id="EXI85798.1"/>
    </source>
</evidence>
<dbReference type="InterPro" id="IPR036908">
    <property type="entry name" value="RlpA-like_sf"/>
</dbReference>
<accession>A0A011NSR3</accession>
<dbReference type="GO" id="GO:0008933">
    <property type="term" value="F:peptidoglycan lytic transglycosylase activity"/>
    <property type="evidence" value="ECO:0007669"/>
    <property type="project" value="TreeGrafter"/>
</dbReference>
<keyword evidence="6" id="KW-0732">Signal</keyword>
<dbReference type="GO" id="GO:0009253">
    <property type="term" value="P:peptidoglycan catabolic process"/>
    <property type="evidence" value="ECO:0007669"/>
    <property type="project" value="TreeGrafter"/>
</dbReference>
<evidence type="ECO:0000256" key="5">
    <source>
        <dbReference type="ARBA" id="ARBA00030918"/>
    </source>
</evidence>
<dbReference type="eggNOG" id="COG2821">
    <property type="taxonomic scope" value="Bacteria"/>
</dbReference>
<evidence type="ECO:0000256" key="6">
    <source>
        <dbReference type="SAM" id="SignalP"/>
    </source>
</evidence>
<organism evidence="8 9">
    <name type="scientific">Accumulibacter regalis</name>
    <dbReference type="NCBI Taxonomy" id="522306"/>
    <lineage>
        <taxon>Bacteria</taxon>
        <taxon>Pseudomonadati</taxon>
        <taxon>Pseudomonadota</taxon>
        <taxon>Betaproteobacteria</taxon>
        <taxon>Candidatus Accumulibacter</taxon>
    </lineage>
</organism>
<dbReference type="PIRSF" id="PIRSF019422">
    <property type="entry name" value="MltA"/>
    <property type="match status" value="1"/>
</dbReference>